<feature type="transmembrane region" description="Helical" evidence="5">
    <location>
        <begin position="34"/>
        <end position="55"/>
    </location>
</feature>
<protein>
    <submittedName>
        <fullName evidence="6">Zinc/iron permease</fullName>
    </submittedName>
</protein>
<evidence type="ECO:0000256" key="4">
    <source>
        <dbReference type="ARBA" id="ARBA00023136"/>
    </source>
</evidence>
<feature type="transmembrane region" description="Helical" evidence="5">
    <location>
        <begin position="172"/>
        <end position="193"/>
    </location>
</feature>
<keyword evidence="4 5" id="KW-0472">Membrane</keyword>
<reference evidence="6 7" key="1">
    <citation type="journal article" date="2015" name="Nature">
        <title>rRNA introns, odd ribosomes, and small enigmatic genomes across a large radiation of phyla.</title>
        <authorList>
            <person name="Brown C.T."/>
            <person name="Hug L.A."/>
            <person name="Thomas B.C."/>
            <person name="Sharon I."/>
            <person name="Castelle C.J."/>
            <person name="Singh A."/>
            <person name="Wilkins M.J."/>
            <person name="Williams K.H."/>
            <person name="Banfield J.F."/>
        </authorList>
    </citation>
    <scope>NUCLEOTIDE SEQUENCE [LARGE SCALE GENOMIC DNA]</scope>
</reference>
<dbReference type="GO" id="GO:0016020">
    <property type="term" value="C:membrane"/>
    <property type="evidence" value="ECO:0007669"/>
    <property type="project" value="UniProtKB-SubCell"/>
</dbReference>
<dbReference type="InterPro" id="IPR003689">
    <property type="entry name" value="ZIP"/>
</dbReference>
<evidence type="ECO:0000313" key="6">
    <source>
        <dbReference type="EMBL" id="KKQ37409.1"/>
    </source>
</evidence>
<feature type="transmembrane region" description="Helical" evidence="5">
    <location>
        <begin position="199"/>
        <end position="215"/>
    </location>
</feature>
<sequence length="257" mass="28260">MSEIIVLTIYAFIGSIAGLIGGVILLFKKDWAKSLASVSVPLAAGVLLALSLLDLLPEAVEKFGEKAFGVVLIVFVILFMIERFFFYLHHHQEEGEKHLGHSHSEGETVIPLIIFGDTIHNFLDGVVIGATYLINPSFGMLVSLSTFLHETPHEIADFGILLNRGWSRRNAFLANLFSSLATFPGAFLTYFYADKIEQGVGILIASAAGFFLYVATTDFLPEATHAPRRYLGQQALFLLLGILVIVLIGYFFPEIGH</sequence>
<dbReference type="STRING" id="1618545.US53_C0019G0037"/>
<name>A0A0G0JKZ0_9BACT</name>
<evidence type="ECO:0000256" key="3">
    <source>
        <dbReference type="ARBA" id="ARBA00022989"/>
    </source>
</evidence>
<dbReference type="Pfam" id="PF02535">
    <property type="entry name" value="Zip"/>
    <property type="match status" value="2"/>
</dbReference>
<feature type="transmembrane region" description="Helical" evidence="5">
    <location>
        <begin position="67"/>
        <end position="88"/>
    </location>
</feature>
<feature type="transmembrane region" description="Helical" evidence="5">
    <location>
        <begin position="6"/>
        <end position="27"/>
    </location>
</feature>
<gene>
    <name evidence="6" type="ORF">US53_C0019G0037</name>
</gene>
<comment type="subcellular location">
    <subcellularLocation>
        <location evidence="1">Membrane</location>
        <topology evidence="1">Multi-pass membrane protein</topology>
    </subcellularLocation>
</comment>
<dbReference type="Proteomes" id="UP000034591">
    <property type="component" value="Unassembled WGS sequence"/>
</dbReference>
<proteinExistence type="predicted"/>
<organism evidence="6 7">
    <name type="scientific">Candidatus Woesebacteria bacterium GW2011_GWA1_37_7</name>
    <dbReference type="NCBI Taxonomy" id="1618545"/>
    <lineage>
        <taxon>Bacteria</taxon>
        <taxon>Candidatus Woeseibacteriota</taxon>
    </lineage>
</organism>
<evidence type="ECO:0000256" key="2">
    <source>
        <dbReference type="ARBA" id="ARBA00022692"/>
    </source>
</evidence>
<dbReference type="GO" id="GO:0046873">
    <property type="term" value="F:metal ion transmembrane transporter activity"/>
    <property type="evidence" value="ECO:0007669"/>
    <property type="project" value="InterPro"/>
</dbReference>
<evidence type="ECO:0000256" key="1">
    <source>
        <dbReference type="ARBA" id="ARBA00004141"/>
    </source>
</evidence>
<evidence type="ECO:0000313" key="7">
    <source>
        <dbReference type="Proteomes" id="UP000034591"/>
    </source>
</evidence>
<accession>A0A0G0JKZ0</accession>
<evidence type="ECO:0000256" key="5">
    <source>
        <dbReference type="SAM" id="Phobius"/>
    </source>
</evidence>
<keyword evidence="2 5" id="KW-0812">Transmembrane</keyword>
<feature type="transmembrane region" description="Helical" evidence="5">
    <location>
        <begin position="235"/>
        <end position="252"/>
    </location>
</feature>
<dbReference type="PANTHER" id="PTHR16950">
    <property type="entry name" value="ZINC TRANSPORTER SLC39A7 HISTIDINE-RICH MEMBRANE PROTEIN KE4"/>
    <property type="match status" value="1"/>
</dbReference>
<dbReference type="PANTHER" id="PTHR16950:SF16">
    <property type="entry name" value="ZINC TRANSPORTER ZIP13"/>
    <property type="match status" value="1"/>
</dbReference>
<comment type="caution">
    <text evidence="6">The sequence shown here is derived from an EMBL/GenBank/DDBJ whole genome shotgun (WGS) entry which is preliminary data.</text>
</comment>
<dbReference type="AlphaFoldDB" id="A0A0G0JKZ0"/>
<keyword evidence="3 5" id="KW-1133">Transmembrane helix</keyword>
<dbReference type="EMBL" id="LBTI01000019">
    <property type="protein sequence ID" value="KKQ37409.1"/>
    <property type="molecule type" value="Genomic_DNA"/>
</dbReference>